<accession>A0A242N657</accession>
<gene>
    <name evidence="1" type="ORF">PAMC26510_06270</name>
</gene>
<dbReference type="EMBL" id="NBTY01000034">
    <property type="protein sequence ID" value="OTP79062.1"/>
    <property type="molecule type" value="Genomic_DNA"/>
</dbReference>
<sequence length="100" mass="10704">MDELILRAVEIFNGGPETAEALMRAATHDRVMAVVLDLVGARPAANVISAALMAAGDLSEDELEGLAEYLAATHTAKKRLLTLASKRNVAMANEEDLIMR</sequence>
<dbReference type="Proteomes" id="UP000194546">
    <property type="component" value="Unassembled WGS sequence"/>
</dbReference>
<name>A0A242N657_CABSO</name>
<protein>
    <submittedName>
        <fullName evidence="1">Uncharacterized protein</fullName>
    </submittedName>
</protein>
<comment type="caution">
    <text evidence="1">The sequence shown here is derived from an EMBL/GenBank/DDBJ whole genome shotgun (WGS) entry which is preliminary data.</text>
</comment>
<evidence type="ECO:0000313" key="1">
    <source>
        <dbReference type="EMBL" id="OTP79062.1"/>
    </source>
</evidence>
<evidence type="ECO:0000313" key="2">
    <source>
        <dbReference type="Proteomes" id="UP000194546"/>
    </source>
</evidence>
<dbReference type="AlphaFoldDB" id="A0A242N657"/>
<reference evidence="1 2" key="1">
    <citation type="submission" date="2017-03" db="EMBL/GenBank/DDBJ databases">
        <title>Genome analysis of strain PAMC 26510.</title>
        <authorList>
            <person name="Oh H.-M."/>
            <person name="Yang J.-A."/>
        </authorList>
    </citation>
    <scope>NUCLEOTIDE SEQUENCE [LARGE SCALE GENOMIC DNA]</scope>
    <source>
        <strain evidence="1 2">PAMC 26510</strain>
    </source>
</reference>
<organism evidence="1 2">
    <name type="scientific">Caballeronia sordidicola</name>
    <name type="common">Burkholderia sordidicola</name>
    <dbReference type="NCBI Taxonomy" id="196367"/>
    <lineage>
        <taxon>Bacteria</taxon>
        <taxon>Pseudomonadati</taxon>
        <taxon>Pseudomonadota</taxon>
        <taxon>Betaproteobacteria</taxon>
        <taxon>Burkholderiales</taxon>
        <taxon>Burkholderiaceae</taxon>
        <taxon>Caballeronia</taxon>
    </lineage>
</organism>
<proteinExistence type="predicted"/>